<gene>
    <name evidence="7" type="ORF">ONE63_008197</name>
</gene>
<dbReference type="Gene3D" id="3.40.50.720">
    <property type="entry name" value="NAD(P)-binding Rossmann-like Domain"/>
    <property type="match status" value="1"/>
</dbReference>
<organism evidence="7 8">
    <name type="scientific">Megalurothrips usitatus</name>
    <name type="common">bean blossom thrips</name>
    <dbReference type="NCBI Taxonomy" id="439358"/>
    <lineage>
        <taxon>Eukaryota</taxon>
        <taxon>Metazoa</taxon>
        <taxon>Ecdysozoa</taxon>
        <taxon>Arthropoda</taxon>
        <taxon>Hexapoda</taxon>
        <taxon>Insecta</taxon>
        <taxon>Pterygota</taxon>
        <taxon>Neoptera</taxon>
        <taxon>Paraneoptera</taxon>
        <taxon>Thysanoptera</taxon>
        <taxon>Terebrantia</taxon>
        <taxon>Thripoidea</taxon>
        <taxon>Thripidae</taxon>
        <taxon>Megalurothrips</taxon>
    </lineage>
</organism>
<keyword evidence="3 4" id="KW-0443">Lipid metabolism</keyword>
<comment type="similarity">
    <text evidence="1 4">Belongs to the fatty acyl-CoA reductase family.</text>
</comment>
<keyword evidence="8" id="KW-1185">Reference proteome</keyword>
<dbReference type="AlphaFoldDB" id="A0AAV7XLR9"/>
<dbReference type="InterPro" id="IPR036291">
    <property type="entry name" value="NAD(P)-bd_dom_sf"/>
</dbReference>
<keyword evidence="4" id="KW-0521">NADP</keyword>
<dbReference type="CDD" id="cd05236">
    <property type="entry name" value="FAR-N_SDR_e"/>
    <property type="match status" value="1"/>
</dbReference>
<dbReference type="PANTHER" id="PTHR11011">
    <property type="entry name" value="MALE STERILITY PROTEIN 2-RELATED"/>
    <property type="match status" value="1"/>
</dbReference>
<keyword evidence="2 4" id="KW-0444">Lipid biosynthesis</keyword>
<dbReference type="GO" id="GO:0005777">
    <property type="term" value="C:peroxisome"/>
    <property type="evidence" value="ECO:0007669"/>
    <property type="project" value="TreeGrafter"/>
</dbReference>
<evidence type="ECO:0000256" key="3">
    <source>
        <dbReference type="ARBA" id="ARBA00023098"/>
    </source>
</evidence>
<sequence>MLTLFISHSLQTFDAVRAAGAGTRLEEVVRCLAGDCCRDGLGLSTEDRRRLESEVHVFVHAAASVRFDDSLQKAVLQNTRAAREVSALAAGMHKLKVLVHVSTAYCNTHQPVIEERVYPMPPETRADWREILRLAETVSEKELAARVATGYHPNTYTFSKALAEQVMRDHSDRLNVAIFRPSMVIAAVKEPMPGWTTNFNGPLGLALGITKGLVHTVLADKDAALDMVPVEMVVNGIILAVREGILRPQSGLRVYNGCASQRKTLPVRELVACALRSCRRAPHDRVLWHPSVAMTGSVAWFTFLSCLLHFLPAIAVDAVCRVTGYPPRLFKTFKRVYRSNVLVGYFARQQWVFENDNFFGLSGTLSAEDAATFKLDYSDLNEEEYFRAHLQYLRRYVLKENMDKKAARRNQTM</sequence>
<keyword evidence="4" id="KW-0560">Oxidoreductase</keyword>
<evidence type="ECO:0000256" key="4">
    <source>
        <dbReference type="RuleBase" id="RU363097"/>
    </source>
</evidence>
<reference evidence="7" key="1">
    <citation type="submission" date="2022-12" db="EMBL/GenBank/DDBJ databases">
        <title>Chromosome-level genome assembly of the bean flower thrips Megalurothrips usitatus.</title>
        <authorList>
            <person name="Ma L."/>
            <person name="Liu Q."/>
            <person name="Li H."/>
            <person name="Cai W."/>
        </authorList>
    </citation>
    <scope>NUCLEOTIDE SEQUENCE</scope>
    <source>
        <strain evidence="7">Cailab_2022a</strain>
    </source>
</reference>
<dbReference type="EMBL" id="JAPTSV010000006">
    <property type="protein sequence ID" value="KAJ1526611.1"/>
    <property type="molecule type" value="Genomic_DNA"/>
</dbReference>
<name>A0AAV7XLR9_9NEOP</name>
<evidence type="ECO:0000256" key="2">
    <source>
        <dbReference type="ARBA" id="ARBA00022516"/>
    </source>
</evidence>
<dbReference type="EC" id="1.2.1.84" evidence="4"/>
<dbReference type="GO" id="GO:0035336">
    <property type="term" value="P:long-chain fatty-acyl-CoA metabolic process"/>
    <property type="evidence" value="ECO:0007669"/>
    <property type="project" value="TreeGrafter"/>
</dbReference>
<dbReference type="GO" id="GO:0102965">
    <property type="term" value="F:alcohol-forming long-chain fatty acyl-CoA reductase activity"/>
    <property type="evidence" value="ECO:0007669"/>
    <property type="project" value="UniProtKB-EC"/>
</dbReference>
<dbReference type="Proteomes" id="UP001075354">
    <property type="component" value="Chromosome 6"/>
</dbReference>
<dbReference type="InterPro" id="IPR033640">
    <property type="entry name" value="FAR_C"/>
</dbReference>
<dbReference type="Pfam" id="PF07993">
    <property type="entry name" value="NAD_binding_4"/>
    <property type="match status" value="1"/>
</dbReference>
<comment type="function">
    <text evidence="4">Catalyzes the reduction of fatty acyl-CoA to fatty alcohols.</text>
</comment>
<evidence type="ECO:0000256" key="1">
    <source>
        <dbReference type="ARBA" id="ARBA00005928"/>
    </source>
</evidence>
<feature type="domain" description="Thioester reductase (TE)" evidence="6">
    <location>
        <begin position="24"/>
        <end position="237"/>
    </location>
</feature>
<dbReference type="CDD" id="cd09071">
    <property type="entry name" value="FAR_C"/>
    <property type="match status" value="1"/>
</dbReference>
<protein>
    <recommendedName>
        <fullName evidence="4">Fatty acyl-CoA reductase</fullName>
        <ecNumber evidence="4">1.2.1.84</ecNumber>
    </recommendedName>
</protein>
<accession>A0AAV7XLR9</accession>
<feature type="domain" description="Fatty acyl-CoA reductase C-terminal" evidence="5">
    <location>
        <begin position="308"/>
        <end position="400"/>
    </location>
</feature>
<evidence type="ECO:0000259" key="5">
    <source>
        <dbReference type="Pfam" id="PF03015"/>
    </source>
</evidence>
<comment type="catalytic activity">
    <reaction evidence="4">
        <text>a long-chain fatty acyl-CoA + 2 NADPH + 2 H(+) = a long-chain primary fatty alcohol + 2 NADP(+) + CoA</text>
        <dbReference type="Rhea" id="RHEA:52716"/>
        <dbReference type="ChEBI" id="CHEBI:15378"/>
        <dbReference type="ChEBI" id="CHEBI:57287"/>
        <dbReference type="ChEBI" id="CHEBI:57783"/>
        <dbReference type="ChEBI" id="CHEBI:58349"/>
        <dbReference type="ChEBI" id="CHEBI:77396"/>
        <dbReference type="ChEBI" id="CHEBI:83139"/>
        <dbReference type="EC" id="1.2.1.84"/>
    </reaction>
</comment>
<dbReference type="InterPro" id="IPR026055">
    <property type="entry name" value="FAR"/>
</dbReference>
<evidence type="ECO:0000259" key="6">
    <source>
        <dbReference type="Pfam" id="PF07993"/>
    </source>
</evidence>
<dbReference type="SUPFAM" id="SSF51735">
    <property type="entry name" value="NAD(P)-binding Rossmann-fold domains"/>
    <property type="match status" value="1"/>
</dbReference>
<dbReference type="PANTHER" id="PTHR11011:SF24">
    <property type="entry name" value="FATTY ACYL-COA REDUCTASE"/>
    <property type="match status" value="1"/>
</dbReference>
<proteinExistence type="inferred from homology"/>
<evidence type="ECO:0000313" key="7">
    <source>
        <dbReference type="EMBL" id="KAJ1526611.1"/>
    </source>
</evidence>
<dbReference type="GO" id="GO:0080019">
    <property type="term" value="F:alcohol-forming very long-chain fatty acyl-CoA reductase activity"/>
    <property type="evidence" value="ECO:0007669"/>
    <property type="project" value="InterPro"/>
</dbReference>
<evidence type="ECO:0000313" key="8">
    <source>
        <dbReference type="Proteomes" id="UP001075354"/>
    </source>
</evidence>
<dbReference type="InterPro" id="IPR013120">
    <property type="entry name" value="FAR_NAD-bd"/>
</dbReference>
<comment type="caution">
    <text evidence="7">The sequence shown here is derived from an EMBL/GenBank/DDBJ whole genome shotgun (WGS) entry which is preliminary data.</text>
</comment>
<dbReference type="Pfam" id="PF03015">
    <property type="entry name" value="Sterile"/>
    <property type="match status" value="1"/>
</dbReference>